<dbReference type="EMBL" id="LVVK01000020">
    <property type="protein sequence ID" value="OPB38524.1"/>
    <property type="molecule type" value="Genomic_DNA"/>
</dbReference>
<name>A0A1T3CBR1_9HYPO</name>
<feature type="region of interest" description="Disordered" evidence="6">
    <location>
        <begin position="412"/>
        <end position="469"/>
    </location>
</feature>
<dbReference type="InterPro" id="IPR002523">
    <property type="entry name" value="MgTranspt_CorA/ZnTranspt_ZntB"/>
</dbReference>
<evidence type="ECO:0000256" key="6">
    <source>
        <dbReference type="SAM" id="MobiDB-lite"/>
    </source>
</evidence>
<dbReference type="PANTHER" id="PTHR47685">
    <property type="entry name" value="MAGNESIUM TRANSPORT PROTEIN CORA"/>
    <property type="match status" value="1"/>
</dbReference>
<evidence type="ECO:0000313" key="9">
    <source>
        <dbReference type="Proteomes" id="UP000191004"/>
    </source>
</evidence>
<keyword evidence="4 7" id="KW-0472">Membrane</keyword>
<dbReference type="SUPFAM" id="SSF144083">
    <property type="entry name" value="Magnesium transport protein CorA, transmembrane region"/>
    <property type="match status" value="1"/>
</dbReference>
<dbReference type="SUPFAM" id="SSF58104">
    <property type="entry name" value="Methyl-accepting chemotaxis protein (MCP) signaling domain"/>
    <property type="match status" value="1"/>
</dbReference>
<dbReference type="GO" id="GO:0015095">
    <property type="term" value="F:magnesium ion transmembrane transporter activity"/>
    <property type="evidence" value="ECO:0007669"/>
    <property type="project" value="TreeGrafter"/>
</dbReference>
<evidence type="ECO:0000256" key="1">
    <source>
        <dbReference type="ARBA" id="ARBA00004141"/>
    </source>
</evidence>
<feature type="compositionally biased region" description="Low complexity" evidence="6">
    <location>
        <begin position="429"/>
        <end position="438"/>
    </location>
</feature>
<dbReference type="GO" id="GO:0015099">
    <property type="term" value="F:nickel cation transmembrane transporter activity"/>
    <property type="evidence" value="ECO:0007669"/>
    <property type="project" value="TreeGrafter"/>
</dbReference>
<keyword evidence="3 7" id="KW-1133">Transmembrane helix</keyword>
<evidence type="ECO:0000313" key="8">
    <source>
        <dbReference type="EMBL" id="OPB38524.1"/>
    </source>
</evidence>
<feature type="compositionally biased region" description="Low complexity" evidence="6">
    <location>
        <begin position="825"/>
        <end position="835"/>
    </location>
</feature>
<dbReference type="Gene3D" id="1.20.58.340">
    <property type="entry name" value="Magnesium transport protein CorA, transmembrane region"/>
    <property type="match status" value="1"/>
</dbReference>
<dbReference type="GO" id="GO:0016020">
    <property type="term" value="C:membrane"/>
    <property type="evidence" value="ECO:0007669"/>
    <property type="project" value="UniProtKB-SubCell"/>
</dbReference>
<dbReference type="InterPro" id="IPR050829">
    <property type="entry name" value="CorA_MIT"/>
</dbReference>
<feature type="compositionally biased region" description="Polar residues" evidence="6">
    <location>
        <begin position="439"/>
        <end position="453"/>
    </location>
</feature>
<feature type="region of interest" description="Disordered" evidence="6">
    <location>
        <begin position="22"/>
        <end position="43"/>
    </location>
</feature>
<dbReference type="PANTHER" id="PTHR47685:SF1">
    <property type="entry name" value="MAGNESIUM TRANSPORT PROTEIN CORA"/>
    <property type="match status" value="1"/>
</dbReference>
<dbReference type="AlphaFoldDB" id="A0A1T3CBR1"/>
<feature type="region of interest" description="Disordered" evidence="6">
    <location>
        <begin position="819"/>
        <end position="859"/>
    </location>
</feature>
<dbReference type="InterPro" id="IPR045863">
    <property type="entry name" value="CorA_TM1_TM2"/>
</dbReference>
<organism evidence="8 9">
    <name type="scientific">Trichoderma guizhouense</name>
    <dbReference type="NCBI Taxonomy" id="1491466"/>
    <lineage>
        <taxon>Eukaryota</taxon>
        <taxon>Fungi</taxon>
        <taxon>Dikarya</taxon>
        <taxon>Ascomycota</taxon>
        <taxon>Pezizomycotina</taxon>
        <taxon>Sordariomycetes</taxon>
        <taxon>Hypocreomycetidae</taxon>
        <taxon>Hypocreales</taxon>
        <taxon>Hypocreaceae</taxon>
        <taxon>Trichoderma</taxon>
    </lineage>
</organism>
<dbReference type="GO" id="GO:0015087">
    <property type="term" value="F:cobalt ion transmembrane transporter activity"/>
    <property type="evidence" value="ECO:0007669"/>
    <property type="project" value="TreeGrafter"/>
</dbReference>
<feature type="transmembrane region" description="Helical" evidence="7">
    <location>
        <begin position="739"/>
        <end position="759"/>
    </location>
</feature>
<keyword evidence="9" id="KW-1185">Reference proteome</keyword>
<evidence type="ECO:0000256" key="7">
    <source>
        <dbReference type="SAM" id="Phobius"/>
    </source>
</evidence>
<evidence type="ECO:0000256" key="3">
    <source>
        <dbReference type="ARBA" id="ARBA00022989"/>
    </source>
</evidence>
<keyword evidence="5" id="KW-0175">Coiled coil</keyword>
<feature type="compositionally biased region" description="Basic and acidic residues" evidence="6">
    <location>
        <begin position="638"/>
        <end position="662"/>
    </location>
</feature>
<dbReference type="Gene3D" id="1.10.287.950">
    <property type="entry name" value="Methyl-accepting chemotaxis protein"/>
    <property type="match status" value="1"/>
</dbReference>
<accession>A0A1T3CBR1</accession>
<proteinExistence type="predicted"/>
<feature type="compositionally biased region" description="Basic and acidic residues" evidence="6">
    <location>
        <begin position="413"/>
        <end position="427"/>
    </location>
</feature>
<evidence type="ECO:0000256" key="5">
    <source>
        <dbReference type="SAM" id="Coils"/>
    </source>
</evidence>
<gene>
    <name evidence="8" type="ORF">A0O28_0016300</name>
</gene>
<comment type="subcellular location">
    <subcellularLocation>
        <location evidence="1">Membrane</location>
        <topology evidence="1">Multi-pass membrane protein</topology>
    </subcellularLocation>
</comment>
<feature type="transmembrane region" description="Helical" evidence="7">
    <location>
        <begin position="779"/>
        <end position="798"/>
    </location>
</feature>
<feature type="region of interest" description="Disordered" evidence="6">
    <location>
        <begin position="634"/>
        <end position="663"/>
    </location>
</feature>
<comment type="caution">
    <text evidence="8">The sequence shown here is derived from an EMBL/GenBank/DDBJ whole genome shotgun (WGS) entry which is preliminary data.</text>
</comment>
<evidence type="ECO:0000256" key="2">
    <source>
        <dbReference type="ARBA" id="ARBA00022692"/>
    </source>
</evidence>
<reference evidence="8 9" key="1">
    <citation type="submission" date="2016-04" db="EMBL/GenBank/DDBJ databases">
        <title>Multiple horizontal gene transfer events from other fungi enriched the ability of the initially mycotrophic fungus Trichoderma (Ascomycota) to feed on dead plant biomass.</title>
        <authorList>
            <person name="Atanasova L."/>
            <person name="Chenthamara K."/>
            <person name="Zhang J."/>
            <person name="Grujic M."/>
            <person name="Henrissat B."/>
            <person name="Kuo A."/>
            <person name="Aertz A."/>
            <person name="Salamov A."/>
            <person name="Lipzen A."/>
            <person name="Labutti K."/>
            <person name="Barry K."/>
            <person name="Miao Y."/>
            <person name="Rahimi M.J."/>
            <person name="Shen Q."/>
            <person name="Grigoriev I.V."/>
            <person name="Kubicek C.P."/>
            <person name="Druzhinina I.S."/>
        </authorList>
    </citation>
    <scope>NUCLEOTIDE SEQUENCE [LARGE SCALE GENOMIC DNA]</scope>
    <source>
        <strain evidence="8 9">NJAU 4742</strain>
    </source>
</reference>
<dbReference type="OrthoDB" id="341259at2759"/>
<protein>
    <submittedName>
        <fullName evidence="8">Uncharacterized protein</fullName>
    </submittedName>
</protein>
<sequence>MASDNVPRRLSRIESEKKGAFREYARSKFDDRNDRRPHLPHPNVVRDEENRISKIKERFKDKAQKVALLENVARSRAELIHYLSKRTKNAAHRKSPLYEPVAEDDDEQANEMEELVDKIKLLANQVKEPVDEIKELVDKVKESTDEAKTPADNAKELMDQIKDLVHKVKEPVDKAKELVDKVKELGDKVKELGDKVKESLDEFKVGIMYFEKEGDRQWRGKQYGDIDTSSGEFPNQKVKMDTILSNTAKNRKLFERDEKSIKYFHFPANHMEWIELPYLHWETNRRRSKMVQIVQELVEDNKVSLKSNFLAAAMAKAPCLSSKFDREKIPTKVGKYLYDIAQVWDAMDYDADERLLRQSFVETKQDVVTVGPRGSKWEPPLHIRRTLDQSYFSIVEDTVDRDTDQVVYRQTRARKENHETQHKDEKAATSSTSLNTTSPHTQHVESTAVSRTLVTGPGSTTTSSDTATKKKKEKMTKLVGVTRVVMVDQLWMWILGEATLIIDQCSKVFFDRTQPTDDRPEVMDLFAQAIGTVAYNTTSAYSLFWANVSLQSPNMKKEETPKTAGGFKEWLKRHFGINPERSKGRNRDSFRYLNINPEGVLLKESQDITEELNMMERIYKQQLTVVNELYKHIKSRHDRVQSPDKSRHEKAQSPDKSGHDEVQNADNWLSCTSEDLGEASNLAEKVQNRIDEIADFQKAVTRTTEQLQALLSLKQQEASIVEARIALERADESVQQGRAIMAFTIVTIFFLPLGFFTGFFGMNNSVSTGNEWMSMREQIMYMFVISAAVISVVLTVAFRWGSDKPNKRVSLDVAIDRHHKEQQNKQKINSQSSNNATGWLDNRAEGSRRRGNQSAISEV</sequence>
<dbReference type="Proteomes" id="UP000191004">
    <property type="component" value="Unassembled WGS sequence"/>
</dbReference>
<feature type="coiled-coil region" evidence="5">
    <location>
        <begin position="175"/>
        <end position="202"/>
    </location>
</feature>
<keyword evidence="2 7" id="KW-0812">Transmembrane</keyword>
<dbReference type="Pfam" id="PF01544">
    <property type="entry name" value="CorA"/>
    <property type="match status" value="1"/>
</dbReference>
<feature type="compositionally biased region" description="Basic and acidic residues" evidence="6">
    <location>
        <begin position="22"/>
        <end position="37"/>
    </location>
</feature>
<evidence type="ECO:0000256" key="4">
    <source>
        <dbReference type="ARBA" id="ARBA00023136"/>
    </source>
</evidence>